<feature type="chain" id="PRO_5012700083" evidence="1">
    <location>
        <begin position="18"/>
        <end position="46"/>
    </location>
</feature>
<reference evidence="2" key="1">
    <citation type="submission" date="2016-02" db="EMBL/GenBank/DDBJ databases">
        <title>WGS assembly of Manihot esculenta.</title>
        <authorList>
            <person name="Bredeson J.V."/>
            <person name="Prochnik S.E."/>
            <person name="Lyons J.B."/>
            <person name="Schmutz J."/>
            <person name="Grimwood J."/>
            <person name="Vrebalov J."/>
            <person name="Bart R.S."/>
            <person name="Amuge T."/>
            <person name="Ferguson M.E."/>
            <person name="Green R."/>
            <person name="Putnam N."/>
            <person name="Stites J."/>
            <person name="Rounsley S."/>
            <person name="Rokhsar D.S."/>
        </authorList>
    </citation>
    <scope>NUCLEOTIDE SEQUENCE [LARGE SCALE GENOMIC DNA]</scope>
    <source>
        <tissue evidence="2">Leaf</tissue>
    </source>
</reference>
<organism evidence="2">
    <name type="scientific">Manihot esculenta</name>
    <name type="common">Cassava</name>
    <name type="synonym">Jatropha manihot</name>
    <dbReference type="NCBI Taxonomy" id="3983"/>
    <lineage>
        <taxon>Eukaryota</taxon>
        <taxon>Viridiplantae</taxon>
        <taxon>Streptophyta</taxon>
        <taxon>Embryophyta</taxon>
        <taxon>Tracheophyta</taxon>
        <taxon>Spermatophyta</taxon>
        <taxon>Magnoliopsida</taxon>
        <taxon>eudicotyledons</taxon>
        <taxon>Gunneridae</taxon>
        <taxon>Pentapetalae</taxon>
        <taxon>rosids</taxon>
        <taxon>fabids</taxon>
        <taxon>Malpighiales</taxon>
        <taxon>Euphorbiaceae</taxon>
        <taxon>Crotonoideae</taxon>
        <taxon>Manihoteae</taxon>
        <taxon>Manihot</taxon>
    </lineage>
</organism>
<proteinExistence type="predicted"/>
<keyword evidence="1" id="KW-0732">Signal</keyword>
<feature type="signal peptide" evidence="1">
    <location>
        <begin position="1"/>
        <end position="17"/>
    </location>
</feature>
<name>A0A2C9W8T0_MANES</name>
<sequence>MVLHCFCLSLFGSVAYAVSVASLFPSSIPLGELPYFHSQIFMSHKS</sequence>
<accession>A0A2C9W8T0</accession>
<dbReference type="EMBL" id="CM004389">
    <property type="protein sequence ID" value="OAY54811.1"/>
    <property type="molecule type" value="Genomic_DNA"/>
</dbReference>
<dbReference type="AlphaFoldDB" id="A0A2C9W8T0"/>
<evidence type="ECO:0000256" key="1">
    <source>
        <dbReference type="SAM" id="SignalP"/>
    </source>
</evidence>
<protein>
    <submittedName>
        <fullName evidence="2">Uncharacterized protein</fullName>
    </submittedName>
</protein>
<gene>
    <name evidence="2" type="ORF">MANES_03G103500</name>
</gene>
<evidence type="ECO:0000313" key="2">
    <source>
        <dbReference type="EMBL" id="OAY54811.1"/>
    </source>
</evidence>